<dbReference type="Gene3D" id="3.40.50.2000">
    <property type="entry name" value="Glycogen Phosphorylase B"/>
    <property type="match status" value="2"/>
</dbReference>
<dbReference type="AlphaFoldDB" id="A0A6B3N6W9"/>
<accession>A0A6B3N6W9</accession>
<dbReference type="GO" id="GO:0016757">
    <property type="term" value="F:glycosyltransferase activity"/>
    <property type="evidence" value="ECO:0007669"/>
    <property type="project" value="InterPro"/>
</dbReference>
<comment type="caution">
    <text evidence="2">The sequence shown here is derived from an EMBL/GenBank/DDBJ whole genome shotgun (WGS) entry which is preliminary data.</text>
</comment>
<dbReference type="InterPro" id="IPR001296">
    <property type="entry name" value="Glyco_trans_1"/>
</dbReference>
<feature type="domain" description="Glycosyl transferase family 1" evidence="1">
    <location>
        <begin position="13"/>
        <end position="168"/>
    </location>
</feature>
<gene>
    <name evidence="2" type="ORF">F6J89_06715</name>
</gene>
<organism evidence="2">
    <name type="scientific">Symploca sp. SIO1C4</name>
    <dbReference type="NCBI Taxonomy" id="2607765"/>
    <lineage>
        <taxon>Bacteria</taxon>
        <taxon>Bacillati</taxon>
        <taxon>Cyanobacteriota</taxon>
        <taxon>Cyanophyceae</taxon>
        <taxon>Coleofasciculales</taxon>
        <taxon>Coleofasciculaceae</taxon>
        <taxon>Symploca</taxon>
    </lineage>
</organism>
<name>A0A6B3N6W9_9CYAN</name>
<keyword evidence="2" id="KW-0808">Transferase</keyword>
<dbReference type="EMBL" id="JAAHFQ010000091">
    <property type="protein sequence ID" value="NER27323.1"/>
    <property type="molecule type" value="Genomic_DNA"/>
</dbReference>
<evidence type="ECO:0000259" key="1">
    <source>
        <dbReference type="Pfam" id="PF00534"/>
    </source>
</evidence>
<dbReference type="Pfam" id="PF00534">
    <property type="entry name" value="Glycos_transf_1"/>
    <property type="match status" value="1"/>
</dbReference>
<dbReference type="CDD" id="cd03801">
    <property type="entry name" value="GT4_PimA-like"/>
    <property type="match status" value="1"/>
</dbReference>
<proteinExistence type="predicted"/>
<dbReference type="SUPFAM" id="SSF53756">
    <property type="entry name" value="UDP-Glycosyltransferase/glycogen phosphorylase"/>
    <property type="match status" value="1"/>
</dbReference>
<evidence type="ECO:0000313" key="2">
    <source>
        <dbReference type="EMBL" id="NER27323.1"/>
    </source>
</evidence>
<sequence>MQSNLRTELGIGNLLLMYVGNLESYQGIDLLLESFALSVRQTDKADLVIIGGAAADIEKYQQKAQGLGIQKSVHFLGPKPIEHLGMYLSQADMLMSPRIKGKNTPMKLYSYLDSGKALLATNLQTHTQVLDKQIAMLTAPNAEAFSEGMLRLIEDQNLRLRLGNAGKKLIEKRHTFAVFRQNLNSLYDWIQAELVEKTA</sequence>
<reference evidence="2" key="1">
    <citation type="submission" date="2019-11" db="EMBL/GenBank/DDBJ databases">
        <title>Genomic insights into an expanded diversity of filamentous marine cyanobacteria reveals the extraordinary biosynthetic potential of Moorea and Okeania.</title>
        <authorList>
            <person name="Ferreira Leao T."/>
            <person name="Wang M."/>
            <person name="Moss N."/>
            <person name="Da Silva R."/>
            <person name="Sanders J."/>
            <person name="Nurk S."/>
            <person name="Gurevich A."/>
            <person name="Humphrey G."/>
            <person name="Reher R."/>
            <person name="Zhu Q."/>
            <person name="Belda-Ferre P."/>
            <person name="Glukhov E."/>
            <person name="Rex R."/>
            <person name="Dorrestein P.C."/>
            <person name="Knight R."/>
            <person name="Pevzner P."/>
            <person name="Gerwick W.H."/>
            <person name="Gerwick L."/>
        </authorList>
    </citation>
    <scope>NUCLEOTIDE SEQUENCE</scope>
    <source>
        <strain evidence="2">SIO1C4</strain>
    </source>
</reference>
<protein>
    <submittedName>
        <fullName evidence="2">Glycosyltransferase family 4 protein</fullName>
    </submittedName>
</protein>
<dbReference type="PANTHER" id="PTHR12526">
    <property type="entry name" value="GLYCOSYLTRANSFERASE"/>
    <property type="match status" value="1"/>
</dbReference>